<sequence length="31" mass="3571">MSVSEYAAKCEDLCRFAPHYNTMEAEEDKCV</sequence>
<accession>A0A392WEE1</accession>
<organism evidence="1 2">
    <name type="scientific">Trifolium medium</name>
    <dbReference type="NCBI Taxonomy" id="97028"/>
    <lineage>
        <taxon>Eukaryota</taxon>
        <taxon>Viridiplantae</taxon>
        <taxon>Streptophyta</taxon>
        <taxon>Embryophyta</taxon>
        <taxon>Tracheophyta</taxon>
        <taxon>Spermatophyta</taxon>
        <taxon>Magnoliopsida</taxon>
        <taxon>eudicotyledons</taxon>
        <taxon>Gunneridae</taxon>
        <taxon>Pentapetalae</taxon>
        <taxon>rosids</taxon>
        <taxon>fabids</taxon>
        <taxon>Fabales</taxon>
        <taxon>Fabaceae</taxon>
        <taxon>Papilionoideae</taxon>
        <taxon>50 kb inversion clade</taxon>
        <taxon>NPAAA clade</taxon>
        <taxon>Hologalegina</taxon>
        <taxon>IRL clade</taxon>
        <taxon>Trifolieae</taxon>
        <taxon>Trifolium</taxon>
    </lineage>
</organism>
<dbReference type="Proteomes" id="UP000265520">
    <property type="component" value="Unassembled WGS sequence"/>
</dbReference>
<feature type="non-terminal residue" evidence="1">
    <location>
        <position position="31"/>
    </location>
</feature>
<dbReference type="EMBL" id="LXQA011460310">
    <property type="protein sequence ID" value="MCI97979.1"/>
    <property type="molecule type" value="Genomic_DNA"/>
</dbReference>
<dbReference type="AlphaFoldDB" id="A0A392WEE1"/>
<evidence type="ECO:0000313" key="1">
    <source>
        <dbReference type="EMBL" id="MCI97979.1"/>
    </source>
</evidence>
<name>A0A392WEE1_9FABA</name>
<proteinExistence type="predicted"/>
<comment type="caution">
    <text evidence="1">The sequence shown here is derived from an EMBL/GenBank/DDBJ whole genome shotgun (WGS) entry which is preliminary data.</text>
</comment>
<protein>
    <submittedName>
        <fullName evidence="1">Uncharacterized protein</fullName>
    </submittedName>
</protein>
<evidence type="ECO:0000313" key="2">
    <source>
        <dbReference type="Proteomes" id="UP000265520"/>
    </source>
</evidence>
<reference evidence="1 2" key="1">
    <citation type="journal article" date="2018" name="Front. Plant Sci.">
        <title>Red Clover (Trifolium pratense) and Zigzag Clover (T. medium) - A Picture of Genomic Similarities and Differences.</title>
        <authorList>
            <person name="Dluhosova J."/>
            <person name="Istvanek J."/>
            <person name="Nedelnik J."/>
            <person name="Repkova J."/>
        </authorList>
    </citation>
    <scope>NUCLEOTIDE SEQUENCE [LARGE SCALE GENOMIC DNA]</scope>
    <source>
        <strain evidence="2">cv. 10/8</strain>
        <tissue evidence="1">Leaf</tissue>
    </source>
</reference>
<keyword evidence="2" id="KW-1185">Reference proteome</keyword>